<name>A0A7J6VHD6_THATH</name>
<organism evidence="1 2">
    <name type="scientific">Thalictrum thalictroides</name>
    <name type="common">Rue-anemone</name>
    <name type="synonym">Anemone thalictroides</name>
    <dbReference type="NCBI Taxonomy" id="46969"/>
    <lineage>
        <taxon>Eukaryota</taxon>
        <taxon>Viridiplantae</taxon>
        <taxon>Streptophyta</taxon>
        <taxon>Embryophyta</taxon>
        <taxon>Tracheophyta</taxon>
        <taxon>Spermatophyta</taxon>
        <taxon>Magnoliopsida</taxon>
        <taxon>Ranunculales</taxon>
        <taxon>Ranunculaceae</taxon>
        <taxon>Thalictroideae</taxon>
        <taxon>Thalictrum</taxon>
    </lineage>
</organism>
<dbReference type="EMBL" id="JABWDY010032667">
    <property type="protein sequence ID" value="KAF5184008.1"/>
    <property type="molecule type" value="Genomic_DNA"/>
</dbReference>
<proteinExistence type="predicted"/>
<dbReference type="AlphaFoldDB" id="A0A7J6VHD6"/>
<sequence length="108" mass="12203">MISLADCSCGGRKRHFPLILAIFSHVWWPEMYVPTVNRQLHAALPPPSANHRADIHKIHCGMLKTFEVSCTVHPYIFSAKLRPSVFPTFPANQRLAPTQKSTLKSLQI</sequence>
<gene>
    <name evidence="1" type="ORF">FRX31_026406</name>
</gene>
<evidence type="ECO:0000313" key="2">
    <source>
        <dbReference type="Proteomes" id="UP000554482"/>
    </source>
</evidence>
<protein>
    <submittedName>
        <fullName evidence="1">Uncharacterized protein</fullName>
    </submittedName>
</protein>
<accession>A0A7J6VHD6</accession>
<comment type="caution">
    <text evidence="1">The sequence shown here is derived from an EMBL/GenBank/DDBJ whole genome shotgun (WGS) entry which is preliminary data.</text>
</comment>
<evidence type="ECO:0000313" key="1">
    <source>
        <dbReference type="EMBL" id="KAF5184008.1"/>
    </source>
</evidence>
<dbReference type="Proteomes" id="UP000554482">
    <property type="component" value="Unassembled WGS sequence"/>
</dbReference>
<keyword evidence="2" id="KW-1185">Reference proteome</keyword>
<reference evidence="1 2" key="1">
    <citation type="submission" date="2020-06" db="EMBL/GenBank/DDBJ databases">
        <title>Transcriptomic and genomic resources for Thalictrum thalictroides and T. hernandezii: Facilitating candidate gene discovery in an emerging model plant lineage.</title>
        <authorList>
            <person name="Arias T."/>
            <person name="Riano-Pachon D.M."/>
            <person name="Di Stilio V.S."/>
        </authorList>
    </citation>
    <scope>NUCLEOTIDE SEQUENCE [LARGE SCALE GENOMIC DNA]</scope>
    <source>
        <strain evidence="2">cv. WT478/WT964</strain>
        <tissue evidence="1">Leaves</tissue>
    </source>
</reference>